<evidence type="ECO:0000259" key="1">
    <source>
        <dbReference type="Pfam" id="PF25513"/>
    </source>
</evidence>
<accession>A0ABW4B4N3</accession>
<protein>
    <recommendedName>
        <fullName evidence="1">Viral coat protein P2 C-terminal domain-containing protein</fullName>
    </recommendedName>
</protein>
<dbReference type="EMBL" id="JBHTMN010000014">
    <property type="protein sequence ID" value="MFD1384315.1"/>
    <property type="molecule type" value="Genomic_DNA"/>
</dbReference>
<organism evidence="2 3">
    <name type="scientific">Rhodanobacter aciditrophus</name>
    <dbReference type="NCBI Taxonomy" id="1623218"/>
    <lineage>
        <taxon>Bacteria</taxon>
        <taxon>Pseudomonadati</taxon>
        <taxon>Pseudomonadota</taxon>
        <taxon>Gammaproteobacteria</taxon>
        <taxon>Lysobacterales</taxon>
        <taxon>Rhodanobacteraceae</taxon>
        <taxon>Rhodanobacter</taxon>
    </lineage>
</organism>
<name>A0ABW4B4N3_9GAMM</name>
<gene>
    <name evidence="2" type="ORF">ACFQ45_13130</name>
</gene>
<dbReference type="RefSeq" id="WP_377368413.1">
    <property type="nucleotide sequence ID" value="NZ_JBHTMN010000014.1"/>
</dbReference>
<keyword evidence="3" id="KW-1185">Reference proteome</keyword>
<sequence length="287" mass="32197">MRHLYEELNPFSGELTKGKRLSLTLPANTVFRSFLIFTNIDPQFIEAVELANGSDVPIPLSADELLMMERHHKRPTVKGVIPFHVADVRARTLPGQDSLERPSGPNDAHELRVRLSTGLPASNGYYLYARALFASPITVLRDGNGMPIRGVDGSISMGQRVRTNERRFERHTINNVSKGVIVYDKLPRGPKLRALYIKGNVSKIEMEARKGGTVVKRMELDRETLEYIQVAEQDLAPQEGYFIFNPVGSGFMSDEMMTAYDSLQFKLHHESDNQTIDILADINASLA</sequence>
<reference evidence="3" key="1">
    <citation type="journal article" date="2019" name="Int. J. Syst. Evol. Microbiol.">
        <title>The Global Catalogue of Microorganisms (GCM) 10K type strain sequencing project: providing services to taxonomists for standard genome sequencing and annotation.</title>
        <authorList>
            <consortium name="The Broad Institute Genomics Platform"/>
            <consortium name="The Broad Institute Genome Sequencing Center for Infectious Disease"/>
            <person name="Wu L."/>
            <person name="Ma J."/>
        </authorList>
    </citation>
    <scope>NUCLEOTIDE SEQUENCE [LARGE SCALE GENOMIC DNA]</scope>
    <source>
        <strain evidence="3">JCM 30774</strain>
    </source>
</reference>
<evidence type="ECO:0000313" key="3">
    <source>
        <dbReference type="Proteomes" id="UP001597059"/>
    </source>
</evidence>
<feature type="domain" description="Viral coat protein P2 C-terminal" evidence="1">
    <location>
        <begin position="166"/>
        <end position="281"/>
    </location>
</feature>
<dbReference type="InterPro" id="IPR057915">
    <property type="entry name" value="P2_C"/>
</dbReference>
<dbReference type="Proteomes" id="UP001597059">
    <property type="component" value="Unassembled WGS sequence"/>
</dbReference>
<dbReference type="Gene3D" id="2.60.120.730">
    <property type="match status" value="2"/>
</dbReference>
<comment type="caution">
    <text evidence="2">The sequence shown here is derived from an EMBL/GenBank/DDBJ whole genome shotgun (WGS) entry which is preliminary data.</text>
</comment>
<dbReference type="Pfam" id="PF25513">
    <property type="entry name" value="P2_C"/>
    <property type="match status" value="1"/>
</dbReference>
<dbReference type="InterPro" id="IPR053751">
    <property type="entry name" value="Viral_Major_Capsid_sf"/>
</dbReference>
<evidence type="ECO:0000313" key="2">
    <source>
        <dbReference type="EMBL" id="MFD1384315.1"/>
    </source>
</evidence>
<proteinExistence type="predicted"/>